<dbReference type="Gene3D" id="1.25.40.10">
    <property type="entry name" value="Tetratricopeptide repeat domain"/>
    <property type="match status" value="1"/>
</dbReference>
<protein>
    <recommendedName>
        <fullName evidence="4">RNA polymerase II-associated protein 3</fullName>
    </recommendedName>
</protein>
<evidence type="ECO:0000259" key="5">
    <source>
        <dbReference type="Pfam" id="PF13877"/>
    </source>
</evidence>
<dbReference type="OrthoDB" id="2423701at2759"/>
<comment type="similarity">
    <text evidence="3">Belongs to the RPAP3 family.</text>
</comment>
<dbReference type="Proteomes" id="UP000037460">
    <property type="component" value="Unassembled WGS sequence"/>
</dbReference>
<accession>A0A0M0LPG4</accession>
<dbReference type="Pfam" id="PF13877">
    <property type="entry name" value="RPAP3_C"/>
    <property type="match status" value="1"/>
</dbReference>
<dbReference type="SMART" id="SM00028">
    <property type="entry name" value="TPR"/>
    <property type="match status" value="3"/>
</dbReference>
<dbReference type="InterPro" id="IPR019734">
    <property type="entry name" value="TPR_rpt"/>
</dbReference>
<keyword evidence="2" id="KW-0802">TPR repeat</keyword>
<dbReference type="InterPro" id="IPR051966">
    <property type="entry name" value="RPAP3"/>
</dbReference>
<dbReference type="InterPro" id="IPR025986">
    <property type="entry name" value="RPAP3-like_C"/>
</dbReference>
<evidence type="ECO:0000256" key="4">
    <source>
        <dbReference type="ARBA" id="ARBA00040133"/>
    </source>
</evidence>
<evidence type="ECO:0000256" key="3">
    <source>
        <dbReference type="ARBA" id="ARBA00038275"/>
    </source>
</evidence>
<evidence type="ECO:0000256" key="1">
    <source>
        <dbReference type="ARBA" id="ARBA00022737"/>
    </source>
</evidence>
<keyword evidence="7" id="KW-1185">Reference proteome</keyword>
<evidence type="ECO:0000256" key="2">
    <source>
        <dbReference type="ARBA" id="ARBA00022803"/>
    </source>
</evidence>
<feature type="domain" description="RNA-polymerase II-associated protein 3-like C-terminal" evidence="5">
    <location>
        <begin position="311"/>
        <end position="399"/>
    </location>
</feature>
<dbReference type="PANTHER" id="PTHR46423">
    <property type="entry name" value="RNA POLYMERASE II-ASSOCIATED PROTEIN 3"/>
    <property type="match status" value="1"/>
</dbReference>
<evidence type="ECO:0000313" key="7">
    <source>
        <dbReference type="Proteomes" id="UP000037460"/>
    </source>
</evidence>
<dbReference type="PANTHER" id="PTHR46423:SF1">
    <property type="entry name" value="RNA POLYMERASE II-ASSOCIATED PROTEIN 3"/>
    <property type="match status" value="1"/>
</dbReference>
<dbReference type="EMBL" id="JWZX01000464">
    <property type="protein sequence ID" value="KOO52901.1"/>
    <property type="molecule type" value="Genomic_DNA"/>
</dbReference>
<name>A0A0M0LPG4_9EUKA</name>
<keyword evidence="1" id="KW-0677">Repeat</keyword>
<dbReference type="InterPro" id="IPR011990">
    <property type="entry name" value="TPR-like_helical_dom_sf"/>
</dbReference>
<dbReference type="SUPFAM" id="SSF48452">
    <property type="entry name" value="TPR-like"/>
    <property type="match status" value="1"/>
</dbReference>
<reference evidence="7" key="1">
    <citation type="journal article" date="2015" name="PLoS Genet.">
        <title>Genome Sequence and Transcriptome Analyses of Chrysochromulina tobin: Metabolic Tools for Enhanced Algal Fitness in the Prominent Order Prymnesiales (Haptophyceae).</title>
        <authorList>
            <person name="Hovde B.T."/>
            <person name="Deodato C.R."/>
            <person name="Hunsperger H.M."/>
            <person name="Ryken S.A."/>
            <person name="Yost W."/>
            <person name="Jha R.K."/>
            <person name="Patterson J."/>
            <person name="Monnat R.J. Jr."/>
            <person name="Barlow S.B."/>
            <person name="Starkenburg S.R."/>
            <person name="Cattolico R.A."/>
        </authorList>
    </citation>
    <scope>NUCLEOTIDE SEQUENCE</scope>
    <source>
        <strain evidence="7">CCMP291</strain>
    </source>
</reference>
<proteinExistence type="inferred from homology"/>
<dbReference type="AlphaFoldDB" id="A0A0M0LPG4"/>
<organism evidence="6 7">
    <name type="scientific">Chrysochromulina tobinii</name>
    <dbReference type="NCBI Taxonomy" id="1460289"/>
    <lineage>
        <taxon>Eukaryota</taxon>
        <taxon>Haptista</taxon>
        <taxon>Haptophyta</taxon>
        <taxon>Prymnesiophyceae</taxon>
        <taxon>Prymnesiales</taxon>
        <taxon>Chrysochromulinaceae</taxon>
        <taxon>Chrysochromulina</taxon>
    </lineage>
</organism>
<gene>
    <name evidence="6" type="ORF">Ctob_013207</name>
</gene>
<comment type="caution">
    <text evidence="6">The sequence shown here is derived from an EMBL/GenBank/DDBJ whole genome shotgun (WGS) entry which is preliminary data.</text>
</comment>
<evidence type="ECO:0000313" key="6">
    <source>
        <dbReference type="EMBL" id="KOO52901.1"/>
    </source>
</evidence>
<sequence>MTASAREAELAAAAKSDATAAFKAGDYETSAALFRRAISLGHEEPHALYGNVAACQAALGKHEAALAAADAAIAASSEYVKGHYRRALALSALERWDDAVAACKLALKLPGATGAVSDQLSTLLAKCEAEVTPKENPKWMKEDQAEAWKERQRENSAVLAAAERAQETIRAKAASVQPLPAQPPPEQKMFGSMADRVDAAALARLDAASAPRVAINDAALAAADRARHEIRAKVAADDLVRRRKEDTAAAAKDDGHKQAAMKAAAELIDRAPEVDGEDGERLRALADGAQARAKVSAWRVKALPTNAGLEPPRVPADFTKQYALLRKDARGLYAYLRLVPPASCVAIFKPEIPAEVLISAARAIAEHIDCAAAAHWHAWLGALSKVGRFEMTVLMLDKPARGALVAMFDALASALAQAPTDAPSVSVADLRKLRASYLGKE</sequence>
<dbReference type="GO" id="GO:0101031">
    <property type="term" value="C:protein folding chaperone complex"/>
    <property type="evidence" value="ECO:0007669"/>
    <property type="project" value="TreeGrafter"/>
</dbReference>